<name>A0A9P4LXE9_9PEZI</name>
<evidence type="ECO:0000313" key="10">
    <source>
        <dbReference type="Proteomes" id="UP000799776"/>
    </source>
</evidence>
<dbReference type="Pfam" id="PF01055">
    <property type="entry name" value="Glyco_hydro_31_2nd"/>
    <property type="match status" value="1"/>
</dbReference>
<dbReference type="GO" id="GO:0030246">
    <property type="term" value="F:carbohydrate binding"/>
    <property type="evidence" value="ECO:0007669"/>
    <property type="project" value="InterPro"/>
</dbReference>
<comment type="caution">
    <text evidence="9">The sequence shown here is derived from an EMBL/GenBank/DDBJ whole genome shotgun (WGS) entry which is preliminary data.</text>
</comment>
<feature type="compositionally biased region" description="Polar residues" evidence="5">
    <location>
        <begin position="69"/>
        <end position="85"/>
    </location>
</feature>
<dbReference type="Gene3D" id="2.60.40.1760">
    <property type="entry name" value="glycosyl hydrolase (family 31)"/>
    <property type="match status" value="1"/>
</dbReference>
<dbReference type="EC" id="3.2.1.20" evidence="3"/>
<dbReference type="OrthoDB" id="1334205at2759"/>
<dbReference type="GO" id="GO:0005975">
    <property type="term" value="P:carbohydrate metabolic process"/>
    <property type="evidence" value="ECO:0007669"/>
    <property type="project" value="InterPro"/>
</dbReference>
<organism evidence="9 10">
    <name type="scientific">Saccharata proteae CBS 121410</name>
    <dbReference type="NCBI Taxonomy" id="1314787"/>
    <lineage>
        <taxon>Eukaryota</taxon>
        <taxon>Fungi</taxon>
        <taxon>Dikarya</taxon>
        <taxon>Ascomycota</taxon>
        <taxon>Pezizomycotina</taxon>
        <taxon>Dothideomycetes</taxon>
        <taxon>Dothideomycetes incertae sedis</taxon>
        <taxon>Botryosphaeriales</taxon>
        <taxon>Saccharataceae</taxon>
        <taxon>Saccharata</taxon>
    </lineage>
</organism>
<protein>
    <recommendedName>
        <fullName evidence="3">alpha-glucosidase</fullName>
        <ecNumber evidence="3">3.2.1.20</ecNumber>
    </recommendedName>
</protein>
<dbReference type="PANTHER" id="PTHR22762">
    <property type="entry name" value="ALPHA-GLUCOSIDASE"/>
    <property type="match status" value="1"/>
</dbReference>
<dbReference type="InterPro" id="IPR025887">
    <property type="entry name" value="Glyco_hydro_31_N_dom"/>
</dbReference>
<dbReference type="InterPro" id="IPR000322">
    <property type="entry name" value="Glyco_hydro_31_TIM"/>
</dbReference>
<comment type="similarity">
    <text evidence="2 4">Belongs to the glycosyl hydrolase 31 family.</text>
</comment>
<dbReference type="SUPFAM" id="SSF74650">
    <property type="entry name" value="Galactose mutarotase-like"/>
    <property type="match status" value="1"/>
</dbReference>
<evidence type="ECO:0000256" key="5">
    <source>
        <dbReference type="SAM" id="MobiDB-lite"/>
    </source>
</evidence>
<dbReference type="InterPro" id="IPR011013">
    <property type="entry name" value="Gal_mutarotase_sf_dom"/>
</dbReference>
<accession>A0A9P4LXE9</accession>
<dbReference type="EMBL" id="ML978712">
    <property type="protein sequence ID" value="KAF2090521.1"/>
    <property type="molecule type" value="Genomic_DNA"/>
</dbReference>
<dbReference type="Proteomes" id="UP000799776">
    <property type="component" value="Unassembled WGS sequence"/>
</dbReference>
<evidence type="ECO:0000259" key="7">
    <source>
        <dbReference type="Pfam" id="PF13802"/>
    </source>
</evidence>
<evidence type="ECO:0000313" key="9">
    <source>
        <dbReference type="EMBL" id="KAF2090521.1"/>
    </source>
</evidence>
<feature type="region of interest" description="Disordered" evidence="5">
    <location>
        <begin position="49"/>
        <end position="85"/>
    </location>
</feature>
<evidence type="ECO:0000259" key="6">
    <source>
        <dbReference type="Pfam" id="PF01055"/>
    </source>
</evidence>
<keyword evidence="10" id="KW-1185">Reference proteome</keyword>
<dbReference type="CDD" id="cd14752">
    <property type="entry name" value="GH31_N"/>
    <property type="match status" value="1"/>
</dbReference>
<sequence>MPQNEVVPVGYRVDEAATSSGHPSIRLRDSNQRHTFTFELLRPGLYRTTFTSPTHPLPPHPSAPKPSPQYGSQTPRVSTKDNSTSIKHAGITATVDWTTSSTPVVTIGYDGETPLATDLPHRSYTTDGPGIAHYTRYTRGTLHVGLGEKAAPMDLSNRTFTLSATDCFGYDVYRTDPMYKHIPLLMNLTPGGCVATFSTSHSRGMYSVGGEMDGLFGWFKVYRQDYGGLEEYTIVGRTVGEVVHKYAELVGFPLRLPRWAFGYISGGYRYASLDEPRAADALMEFSDRLREHDIPCSAMQLSSGYCVSEEEPKVRNVFTWNKHRFPDPKAFVDGYRGRGIRLIANIKPYLLKSHPDYEKLVEEGALFRDPETGKSAVAPLWSNGGAESGLGGHIDFTSKKGFMWWYDGVKELRELGVDCMWNDNNEYTIPNDGWQCALESVPEEKKAEVDQRKDVGLWGRAMHTELMGKSSHDALLAVKPNERPFVLTRSATAGTMRYAGSTWSGDNVTSWDGMKGSNAISLTGGMCLLQCYGHDIGGFEGPQPSPELLVRWIQLGTHTSRFAINCFKTSPDNMRVGEVIEPWMYPETTPIIRAAIRRRYEMLPYIYSLHLESHMTAKSPQRWTGWGYESDPEVWCQELKGGETQFWFGDALLVGGVFEPGKTTARMYLPKMAGEEGAEFLNLNAPYQYFEAGQWVDVESHWQAHIPILAKVGTALPVGKDVQTLAVGEKSNLADLPADDYRAVEVFPPQGDSKGKWFTTTWFEDDGVSNAGSIASFTLSYSTAEKQIAVRFECVVKEDFSPAWKKLGVALPMRDQRDVVVEGNGKVETCRRDGKGRYVFTLSF</sequence>
<feature type="domain" description="Glycoside hydrolase family 31 N-terminal" evidence="7">
    <location>
        <begin position="36"/>
        <end position="197"/>
    </location>
</feature>
<gene>
    <name evidence="9" type="ORF">K490DRAFT_33831</name>
</gene>
<dbReference type="InterPro" id="IPR017853">
    <property type="entry name" value="GH"/>
</dbReference>
<keyword evidence="4" id="KW-0326">Glycosidase</keyword>
<feature type="domain" description="Glycoside hydrolase family 31 TIM barrel" evidence="6">
    <location>
        <begin position="256"/>
        <end position="609"/>
    </location>
</feature>
<evidence type="ECO:0000256" key="3">
    <source>
        <dbReference type="ARBA" id="ARBA00012741"/>
    </source>
</evidence>
<keyword evidence="4 9" id="KW-0378">Hydrolase</keyword>
<feature type="domain" description="Glycosyl hydrolase family 31 C-terminal" evidence="8">
    <location>
        <begin position="621"/>
        <end position="715"/>
    </location>
</feature>
<dbReference type="InterPro" id="IPR048395">
    <property type="entry name" value="Glyco_hydro_31_C"/>
</dbReference>
<dbReference type="SUPFAM" id="SSF51445">
    <property type="entry name" value="(Trans)glycosidases"/>
    <property type="match status" value="1"/>
</dbReference>
<reference evidence="9" key="1">
    <citation type="journal article" date="2020" name="Stud. Mycol.">
        <title>101 Dothideomycetes genomes: a test case for predicting lifestyles and emergence of pathogens.</title>
        <authorList>
            <person name="Haridas S."/>
            <person name="Albert R."/>
            <person name="Binder M."/>
            <person name="Bloem J."/>
            <person name="Labutti K."/>
            <person name="Salamov A."/>
            <person name="Andreopoulos B."/>
            <person name="Baker S."/>
            <person name="Barry K."/>
            <person name="Bills G."/>
            <person name="Bluhm B."/>
            <person name="Cannon C."/>
            <person name="Castanera R."/>
            <person name="Culley D."/>
            <person name="Daum C."/>
            <person name="Ezra D."/>
            <person name="Gonzalez J."/>
            <person name="Henrissat B."/>
            <person name="Kuo A."/>
            <person name="Liang C."/>
            <person name="Lipzen A."/>
            <person name="Lutzoni F."/>
            <person name="Magnuson J."/>
            <person name="Mondo S."/>
            <person name="Nolan M."/>
            <person name="Ohm R."/>
            <person name="Pangilinan J."/>
            <person name="Park H.-J."/>
            <person name="Ramirez L."/>
            <person name="Alfaro M."/>
            <person name="Sun H."/>
            <person name="Tritt A."/>
            <person name="Yoshinaga Y."/>
            <person name="Zwiers L.-H."/>
            <person name="Turgeon B."/>
            <person name="Goodwin S."/>
            <person name="Spatafora J."/>
            <person name="Crous P."/>
            <person name="Grigoriev I."/>
        </authorList>
    </citation>
    <scope>NUCLEOTIDE SEQUENCE</scope>
    <source>
        <strain evidence="9">CBS 121410</strain>
    </source>
</reference>
<evidence type="ECO:0000259" key="8">
    <source>
        <dbReference type="Pfam" id="PF21365"/>
    </source>
</evidence>
<dbReference type="GO" id="GO:0004558">
    <property type="term" value="F:alpha-1,4-glucosidase activity"/>
    <property type="evidence" value="ECO:0007669"/>
    <property type="project" value="UniProtKB-EC"/>
</dbReference>
<dbReference type="Pfam" id="PF21365">
    <property type="entry name" value="Glyco_hydro_31_3rd"/>
    <property type="match status" value="1"/>
</dbReference>
<feature type="compositionally biased region" description="Pro residues" evidence="5">
    <location>
        <begin position="55"/>
        <end position="67"/>
    </location>
</feature>
<dbReference type="AlphaFoldDB" id="A0A9P4LXE9"/>
<dbReference type="Gene3D" id="3.20.20.80">
    <property type="entry name" value="Glycosidases"/>
    <property type="match status" value="1"/>
</dbReference>
<comment type="catalytic activity">
    <reaction evidence="1">
        <text>Hydrolysis of terminal, non-reducing (1-&gt;4)-linked alpha-D-glucose residues with release of alpha-D-glucose.</text>
        <dbReference type="EC" id="3.2.1.20"/>
    </reaction>
</comment>
<evidence type="ECO:0000256" key="2">
    <source>
        <dbReference type="ARBA" id="ARBA00007806"/>
    </source>
</evidence>
<evidence type="ECO:0000256" key="1">
    <source>
        <dbReference type="ARBA" id="ARBA00001657"/>
    </source>
</evidence>
<dbReference type="PANTHER" id="PTHR22762:SF165">
    <property type="entry name" value="PUTATIVE (AFU_ORTHOLOGUE AFUA_1G06560)-RELATED"/>
    <property type="match status" value="1"/>
</dbReference>
<evidence type="ECO:0000256" key="4">
    <source>
        <dbReference type="RuleBase" id="RU361185"/>
    </source>
</evidence>
<dbReference type="Pfam" id="PF13802">
    <property type="entry name" value="Gal_mutarotas_2"/>
    <property type="match status" value="1"/>
</dbReference>
<proteinExistence type="inferred from homology"/>